<feature type="domain" description="Peptidase M12B" evidence="15">
    <location>
        <begin position="296"/>
        <end position="515"/>
    </location>
</feature>
<keyword evidence="6" id="KW-0677">Repeat</keyword>
<keyword evidence="2" id="KW-0964">Secreted</keyword>
<keyword evidence="7" id="KW-0378">Hydrolase</keyword>
<feature type="binding site" evidence="12">
    <location>
        <position position="464"/>
    </location>
    <ligand>
        <name>Zn(2+)</name>
        <dbReference type="ChEBI" id="CHEBI:29105"/>
        <note>catalytic</note>
    </ligand>
</feature>
<keyword evidence="10" id="KW-1015">Disulfide bond</keyword>
<dbReference type="PROSITE" id="PS50215">
    <property type="entry name" value="ADAM_MEPRO"/>
    <property type="match status" value="1"/>
</dbReference>
<dbReference type="InterPro" id="IPR041645">
    <property type="entry name" value="ADAMTS_CR_2"/>
</dbReference>
<keyword evidence="8 12" id="KW-0862">Zinc</keyword>
<feature type="binding site" evidence="12">
    <location>
        <position position="454"/>
    </location>
    <ligand>
        <name>Zn(2+)</name>
        <dbReference type="ChEBI" id="CHEBI:29105"/>
        <note>catalytic</note>
    </ligand>
</feature>
<keyword evidence="9" id="KW-0482">Metalloprotease</keyword>
<keyword evidence="4 12" id="KW-0479">Metal-binding</keyword>
<dbReference type="AlphaFoldDB" id="L7LPR0"/>
<keyword evidence="3" id="KW-0645">Protease</keyword>
<evidence type="ECO:0000256" key="8">
    <source>
        <dbReference type="ARBA" id="ARBA00022833"/>
    </source>
</evidence>
<dbReference type="InterPro" id="IPR024079">
    <property type="entry name" value="MetalloPept_cat_dom_sf"/>
</dbReference>
<name>L7LPR0_RHIPC</name>
<feature type="region of interest" description="Disordered" evidence="13">
    <location>
        <begin position="81"/>
        <end position="102"/>
    </location>
</feature>
<dbReference type="PROSITE" id="PS50092">
    <property type="entry name" value="TSP1"/>
    <property type="match status" value="2"/>
</dbReference>
<dbReference type="GO" id="GO:0031012">
    <property type="term" value="C:extracellular matrix"/>
    <property type="evidence" value="ECO:0007669"/>
    <property type="project" value="TreeGrafter"/>
</dbReference>
<feature type="compositionally biased region" description="Basic and acidic residues" evidence="13">
    <location>
        <begin position="236"/>
        <end position="246"/>
    </location>
</feature>
<evidence type="ECO:0000256" key="2">
    <source>
        <dbReference type="ARBA" id="ARBA00022525"/>
    </source>
</evidence>
<evidence type="ECO:0000256" key="3">
    <source>
        <dbReference type="ARBA" id="ARBA00022670"/>
    </source>
</evidence>
<evidence type="ECO:0000256" key="14">
    <source>
        <dbReference type="SAM" id="SignalP"/>
    </source>
</evidence>
<dbReference type="SUPFAM" id="SSF55486">
    <property type="entry name" value="Metalloproteases ('zincins'), catalytic domain"/>
    <property type="match status" value="1"/>
</dbReference>
<reference evidence="16" key="2">
    <citation type="journal article" date="2015" name="J. Proteomics">
        <title>Sexual differences in the sialomes of the zebra tick, Rhipicephalus pulchellus.</title>
        <authorList>
            <person name="Tan A.W."/>
            <person name="Francischetti I.M."/>
            <person name="Slovak M."/>
            <person name="Kini R.M."/>
            <person name="Ribeiro J.M."/>
        </authorList>
    </citation>
    <scope>NUCLEOTIDE SEQUENCE</scope>
    <source>
        <tissue evidence="16">Salivary gland</tissue>
    </source>
</reference>
<proteinExistence type="evidence at transcript level"/>
<keyword evidence="11" id="KW-0325">Glycoprotein</keyword>
<evidence type="ECO:0000256" key="13">
    <source>
        <dbReference type="SAM" id="MobiDB-lite"/>
    </source>
</evidence>
<keyword evidence="5 14" id="KW-0732">Signal</keyword>
<dbReference type="SUPFAM" id="SSF82895">
    <property type="entry name" value="TSP-1 type 1 repeat"/>
    <property type="match status" value="1"/>
</dbReference>
<dbReference type="GO" id="GO:0004222">
    <property type="term" value="F:metalloendopeptidase activity"/>
    <property type="evidence" value="ECO:0007669"/>
    <property type="project" value="InterPro"/>
</dbReference>
<evidence type="ECO:0000313" key="16">
    <source>
        <dbReference type="EMBL" id="JAA53886.1"/>
    </source>
</evidence>
<dbReference type="Gene3D" id="3.40.1620.60">
    <property type="match status" value="1"/>
</dbReference>
<evidence type="ECO:0000256" key="5">
    <source>
        <dbReference type="ARBA" id="ARBA00022729"/>
    </source>
</evidence>
<dbReference type="GO" id="GO:0006508">
    <property type="term" value="P:proteolysis"/>
    <property type="evidence" value="ECO:0007669"/>
    <property type="project" value="UniProtKB-KW"/>
</dbReference>
<feature type="compositionally biased region" description="Basic residues" evidence="13">
    <location>
        <begin position="263"/>
        <end position="274"/>
    </location>
</feature>
<dbReference type="PANTHER" id="PTHR13723">
    <property type="entry name" value="ADAMTS A DISINTEGRIN AND METALLOPROTEASE WITH THROMBOSPONDIN MOTIFS PROTEASE"/>
    <property type="match status" value="1"/>
</dbReference>
<feature type="region of interest" description="Disordered" evidence="13">
    <location>
        <begin position="138"/>
        <end position="157"/>
    </location>
</feature>
<dbReference type="InterPro" id="IPR050439">
    <property type="entry name" value="ADAMTS_ADAMTS-like"/>
</dbReference>
<dbReference type="GO" id="GO:0005576">
    <property type="term" value="C:extracellular region"/>
    <property type="evidence" value="ECO:0007669"/>
    <property type="project" value="UniProtKB-SubCell"/>
</dbReference>
<feature type="signal peptide" evidence="14">
    <location>
        <begin position="1"/>
        <end position="27"/>
    </location>
</feature>
<comment type="caution">
    <text evidence="12">Lacks conserved residue(s) required for the propagation of feature annotation.</text>
</comment>
<evidence type="ECO:0000256" key="4">
    <source>
        <dbReference type="ARBA" id="ARBA00022723"/>
    </source>
</evidence>
<dbReference type="SMART" id="SM00209">
    <property type="entry name" value="TSP1"/>
    <property type="match status" value="2"/>
</dbReference>
<dbReference type="Pfam" id="PF01562">
    <property type="entry name" value="Pep_M12B_propep"/>
    <property type="match status" value="1"/>
</dbReference>
<dbReference type="EMBL" id="GACK01011148">
    <property type="protein sequence ID" value="JAA53886.1"/>
    <property type="molecule type" value="mRNA"/>
</dbReference>
<comment type="subcellular location">
    <subcellularLocation>
        <location evidence="1">Secreted</location>
    </subcellularLocation>
</comment>
<evidence type="ECO:0000256" key="9">
    <source>
        <dbReference type="ARBA" id="ARBA00023049"/>
    </source>
</evidence>
<feature type="region of interest" description="Disordered" evidence="13">
    <location>
        <begin position="236"/>
        <end position="293"/>
    </location>
</feature>
<feature type="region of interest" description="Disordered" evidence="13">
    <location>
        <begin position="1161"/>
        <end position="1182"/>
    </location>
</feature>
<protein>
    <submittedName>
        <fullName evidence="16">Putative tick adams</fullName>
    </submittedName>
</protein>
<accession>L7LPR0</accession>
<dbReference type="InterPro" id="IPR036383">
    <property type="entry name" value="TSP1_rpt_sf"/>
</dbReference>
<feature type="compositionally biased region" description="Basic residues" evidence="13">
    <location>
        <begin position="81"/>
        <end position="93"/>
    </location>
</feature>
<feature type="active site" evidence="12">
    <location>
        <position position="455"/>
    </location>
</feature>
<evidence type="ECO:0000256" key="1">
    <source>
        <dbReference type="ARBA" id="ARBA00004613"/>
    </source>
</evidence>
<dbReference type="Gene3D" id="2.20.100.10">
    <property type="entry name" value="Thrombospondin type-1 (TSP1) repeat"/>
    <property type="match status" value="1"/>
</dbReference>
<feature type="binding site" evidence="12">
    <location>
        <position position="458"/>
    </location>
    <ligand>
        <name>Zn(2+)</name>
        <dbReference type="ChEBI" id="CHEBI:29105"/>
        <note>catalytic</note>
    </ligand>
</feature>
<feature type="chain" id="PRO_5003980995" evidence="14">
    <location>
        <begin position="28"/>
        <end position="1195"/>
    </location>
</feature>
<evidence type="ECO:0000256" key="6">
    <source>
        <dbReference type="ARBA" id="ARBA00022737"/>
    </source>
</evidence>
<dbReference type="PANTHER" id="PTHR13723:SF275">
    <property type="entry name" value="STALL, ISOFORM C"/>
    <property type="match status" value="1"/>
</dbReference>
<dbReference type="GO" id="GO:0046872">
    <property type="term" value="F:metal ion binding"/>
    <property type="evidence" value="ECO:0007669"/>
    <property type="project" value="UniProtKB-KW"/>
</dbReference>
<organism evidence="16">
    <name type="scientific">Rhipicephalus pulchellus</name>
    <name type="common">Yellow backed tick</name>
    <name type="synonym">Dermacentor pulchellus</name>
    <dbReference type="NCBI Taxonomy" id="72859"/>
    <lineage>
        <taxon>Eukaryota</taxon>
        <taxon>Metazoa</taxon>
        <taxon>Ecdysozoa</taxon>
        <taxon>Arthropoda</taxon>
        <taxon>Chelicerata</taxon>
        <taxon>Arachnida</taxon>
        <taxon>Acari</taxon>
        <taxon>Parasitiformes</taxon>
        <taxon>Ixodida</taxon>
        <taxon>Ixodoidea</taxon>
        <taxon>Ixodidae</taxon>
        <taxon>Rhipicephalinae</taxon>
        <taxon>Rhipicephalus</taxon>
        <taxon>Rhipicephalus</taxon>
    </lineage>
</organism>
<dbReference type="InterPro" id="IPR002870">
    <property type="entry name" value="Peptidase_M12B_N"/>
</dbReference>
<dbReference type="Pfam" id="PF01421">
    <property type="entry name" value="Reprolysin"/>
    <property type="match status" value="1"/>
</dbReference>
<sequence length="1195" mass="131829">MKLCACVIDVLLTFLAASLLGARPASSVSAGKPNTQAPQLEAQFINQVVAKVEKLLMVGSGNTESLQYEVFEPHVDLRPATRKRRRKRRRRRRHLEEGSGGDSADLSLELPAFGQTLRLDLGQTEELISSQFQVVEEGASNSSSRRRRRRDVTSGEDLPDASCFYQGHVRGIAQSKAALSVCSGLRGLVELPGATYFVYPLYALASSGRRAGVSAGATNATSTPHILARADTHKPLRCGHCERGSRPDNGTRSARVPAGDWKSRRRRNRTRRRVGGTSPSANSGGRRRNPRDGGEALVETAVFVDQALYQAMARAFPGEDTDRELVTYVLTIMNAVQMLFKHESLGKNIDVTVVELEVLKLQPRDLSPSENIDTYLTNFCVWQHQRRRTASAQGTPKWDHALLLSGINMFVVDEKGLRKRHVVGLAPVSGMCNSLNSCTISEGTSFQSVYVASHEMGHSLGMEHDGSQDGNPCDVDNYVMSPTLGAGKTRWSSCSRQYVTKFLRLPAASCVFQRGTREVDVDLLKARKAPLLPGEIFSADRQCALRFGSASRRTNHQPDVDLLKARKAPLLPGEIFSADRQCALRFGSASRRTNHQPLQDICRMLRCEMNRGITPVSFAAHPALEGTPCAENMWCRGGYCVARRDELERRRSRDPPVDGGWGPWSSFGTCRSDCVARGDYAYVGVKVSRRRCDRPSPQNGGRFCEGSDKRVQICDATQLCTTSKNQRLLDEFVLGICRQAAARDKSIEPYGTQFPSRDYTHSCYVWCRKRGGGYMTHGWRIPDGTPCWSLSQRRQARNTNRYCVDGECQAFDCYGRSTEDDSSEASCPVRQSPLMAASASASPRGVVPSGWGPWHAVSECRHSCLAGGSGFQLVARECNAISRCTGKKETYKLCDSTRKCRGMATPDQYATKVCEKYRRKYSSLLSGRGRQLPLQTGNPHVSCVVACQDRVWKDTHYQMDVFDEGRFPFGTDCSGGRGRAFCVSGRCQKFTSEGTPLDEESVTPRALQRKRRRRRIKRHAPTFRNETTNVAAEEGDVRWAAERQAVLTLPDTNQTSEVSQSWNVHMSDCSLPCGGGTHNVTIQCGASRKYPNGSCDQGRRPPLKTGPLACNTEPCTGRWHTEPWGACVRGTLQSRLVVCVEPLAPSSLFSLVPDGRCPPPRPTRLRKCAPPPAEKAASLPQTTAALSSRLLSGFS</sequence>
<evidence type="ECO:0000259" key="15">
    <source>
        <dbReference type="PROSITE" id="PS50215"/>
    </source>
</evidence>
<dbReference type="GO" id="GO:0030198">
    <property type="term" value="P:extracellular matrix organization"/>
    <property type="evidence" value="ECO:0007669"/>
    <property type="project" value="TreeGrafter"/>
</dbReference>
<dbReference type="Gene3D" id="3.40.390.10">
    <property type="entry name" value="Collagenase (Catalytic Domain)"/>
    <property type="match status" value="1"/>
</dbReference>
<evidence type="ECO:0000256" key="11">
    <source>
        <dbReference type="ARBA" id="ARBA00023180"/>
    </source>
</evidence>
<evidence type="ECO:0000256" key="12">
    <source>
        <dbReference type="PROSITE-ProRule" id="PRU00276"/>
    </source>
</evidence>
<evidence type="ECO:0000256" key="7">
    <source>
        <dbReference type="ARBA" id="ARBA00022801"/>
    </source>
</evidence>
<reference evidence="16" key="1">
    <citation type="submission" date="2012-11" db="EMBL/GenBank/DDBJ databases">
        <authorList>
            <person name="Lucero-Rivera Y.E."/>
            <person name="Tovar-Ramirez D."/>
        </authorList>
    </citation>
    <scope>NUCLEOTIDE SEQUENCE</scope>
    <source>
        <tissue evidence="16">Salivary gland</tissue>
    </source>
</reference>
<evidence type="ECO:0000256" key="10">
    <source>
        <dbReference type="ARBA" id="ARBA00023157"/>
    </source>
</evidence>
<dbReference type="Pfam" id="PF17771">
    <property type="entry name" value="ADAMTS_CR_2"/>
    <property type="match status" value="1"/>
</dbReference>
<dbReference type="InterPro" id="IPR001590">
    <property type="entry name" value="Peptidase_M12B"/>
</dbReference>
<dbReference type="InterPro" id="IPR000884">
    <property type="entry name" value="TSP1_rpt"/>
</dbReference>